<evidence type="ECO:0000313" key="2">
    <source>
        <dbReference type="Proteomes" id="UP000015105"/>
    </source>
</evidence>
<reference evidence="1" key="3">
    <citation type="journal article" date="2017" name="Nature">
        <title>Genome sequence of the progenitor of the wheat D genome Aegilops tauschii.</title>
        <authorList>
            <person name="Luo M.C."/>
            <person name="Gu Y.Q."/>
            <person name="Puiu D."/>
            <person name="Wang H."/>
            <person name="Twardziok S.O."/>
            <person name="Deal K.R."/>
            <person name="Huo N."/>
            <person name="Zhu T."/>
            <person name="Wang L."/>
            <person name="Wang Y."/>
            <person name="McGuire P.E."/>
            <person name="Liu S."/>
            <person name="Long H."/>
            <person name="Ramasamy R.K."/>
            <person name="Rodriguez J.C."/>
            <person name="Van S.L."/>
            <person name="Yuan L."/>
            <person name="Wang Z."/>
            <person name="Xia Z."/>
            <person name="Xiao L."/>
            <person name="Anderson O.D."/>
            <person name="Ouyang S."/>
            <person name="Liang Y."/>
            <person name="Zimin A.V."/>
            <person name="Pertea G."/>
            <person name="Qi P."/>
            <person name="Bennetzen J.L."/>
            <person name="Dai X."/>
            <person name="Dawson M.W."/>
            <person name="Muller H.G."/>
            <person name="Kugler K."/>
            <person name="Rivarola-Duarte L."/>
            <person name="Spannagl M."/>
            <person name="Mayer K.F.X."/>
            <person name="Lu F.H."/>
            <person name="Bevan M.W."/>
            <person name="Leroy P."/>
            <person name="Li P."/>
            <person name="You F.M."/>
            <person name="Sun Q."/>
            <person name="Liu Z."/>
            <person name="Lyons E."/>
            <person name="Wicker T."/>
            <person name="Salzberg S.L."/>
            <person name="Devos K.M."/>
            <person name="Dvorak J."/>
        </authorList>
    </citation>
    <scope>NUCLEOTIDE SEQUENCE [LARGE SCALE GENOMIC DNA]</scope>
    <source>
        <strain evidence="1">cv. AL8/78</strain>
    </source>
</reference>
<reference evidence="2" key="1">
    <citation type="journal article" date="2014" name="Science">
        <title>Ancient hybridizations among the ancestral genomes of bread wheat.</title>
        <authorList>
            <consortium name="International Wheat Genome Sequencing Consortium,"/>
            <person name="Marcussen T."/>
            <person name="Sandve S.R."/>
            <person name="Heier L."/>
            <person name="Spannagl M."/>
            <person name="Pfeifer M."/>
            <person name="Jakobsen K.S."/>
            <person name="Wulff B.B."/>
            <person name="Steuernagel B."/>
            <person name="Mayer K.F."/>
            <person name="Olsen O.A."/>
        </authorList>
    </citation>
    <scope>NUCLEOTIDE SEQUENCE [LARGE SCALE GENOMIC DNA]</scope>
    <source>
        <strain evidence="2">cv. AL8/78</strain>
    </source>
</reference>
<accession>A0A453H4N9</accession>
<organism evidence="1 2">
    <name type="scientific">Aegilops tauschii subsp. strangulata</name>
    <name type="common">Goatgrass</name>
    <dbReference type="NCBI Taxonomy" id="200361"/>
    <lineage>
        <taxon>Eukaryota</taxon>
        <taxon>Viridiplantae</taxon>
        <taxon>Streptophyta</taxon>
        <taxon>Embryophyta</taxon>
        <taxon>Tracheophyta</taxon>
        <taxon>Spermatophyta</taxon>
        <taxon>Magnoliopsida</taxon>
        <taxon>Liliopsida</taxon>
        <taxon>Poales</taxon>
        <taxon>Poaceae</taxon>
        <taxon>BOP clade</taxon>
        <taxon>Pooideae</taxon>
        <taxon>Triticodae</taxon>
        <taxon>Triticeae</taxon>
        <taxon>Triticinae</taxon>
        <taxon>Aegilops</taxon>
    </lineage>
</organism>
<keyword evidence="2" id="KW-1185">Reference proteome</keyword>
<sequence length="77" mass="8404">MSARAFNGASSLKHILMEPNSVLCMYELHFFYLFTEECLLCAGVSKGISQGAAFQQHSTVLQGGYNAIPHGCSMLNM</sequence>
<protein>
    <submittedName>
        <fullName evidence="1">Uncharacterized protein</fullName>
    </submittedName>
</protein>
<dbReference type="EnsemblPlants" id="AET4Gv20065400.3">
    <property type="protein sequence ID" value="AET4Gv20065400.3"/>
    <property type="gene ID" value="AET4Gv20065400"/>
</dbReference>
<evidence type="ECO:0000313" key="1">
    <source>
        <dbReference type="EnsemblPlants" id="AET4Gv20065400.3"/>
    </source>
</evidence>
<name>A0A453H4N9_AEGTS</name>
<dbReference type="Gramene" id="AET4Gv20065400.3">
    <property type="protein sequence ID" value="AET4Gv20065400.3"/>
    <property type="gene ID" value="AET4Gv20065400"/>
</dbReference>
<reference evidence="1" key="5">
    <citation type="journal article" date="2021" name="G3 (Bethesda)">
        <title>Aegilops tauschii genome assembly Aet v5.0 features greater sequence contiguity and improved annotation.</title>
        <authorList>
            <person name="Wang L."/>
            <person name="Zhu T."/>
            <person name="Rodriguez J.C."/>
            <person name="Deal K.R."/>
            <person name="Dubcovsky J."/>
            <person name="McGuire P.E."/>
            <person name="Lux T."/>
            <person name="Spannagl M."/>
            <person name="Mayer K.F.X."/>
            <person name="Baldrich P."/>
            <person name="Meyers B.C."/>
            <person name="Huo N."/>
            <person name="Gu Y.Q."/>
            <person name="Zhou H."/>
            <person name="Devos K.M."/>
            <person name="Bennetzen J.L."/>
            <person name="Unver T."/>
            <person name="Budak H."/>
            <person name="Gulick P.J."/>
            <person name="Galiba G."/>
            <person name="Kalapos B."/>
            <person name="Nelson D.R."/>
            <person name="Li P."/>
            <person name="You F.M."/>
            <person name="Luo M.C."/>
            <person name="Dvorak J."/>
        </authorList>
    </citation>
    <scope>NUCLEOTIDE SEQUENCE [LARGE SCALE GENOMIC DNA]</scope>
    <source>
        <strain evidence="1">cv. AL8/78</strain>
    </source>
</reference>
<dbReference type="Proteomes" id="UP000015105">
    <property type="component" value="Chromosome 4D"/>
</dbReference>
<dbReference type="AlphaFoldDB" id="A0A453H4N9"/>
<reference evidence="2" key="2">
    <citation type="journal article" date="2017" name="Nat. Plants">
        <title>The Aegilops tauschii genome reveals multiple impacts of transposons.</title>
        <authorList>
            <person name="Zhao G."/>
            <person name="Zou C."/>
            <person name="Li K."/>
            <person name="Wang K."/>
            <person name="Li T."/>
            <person name="Gao L."/>
            <person name="Zhang X."/>
            <person name="Wang H."/>
            <person name="Yang Z."/>
            <person name="Liu X."/>
            <person name="Jiang W."/>
            <person name="Mao L."/>
            <person name="Kong X."/>
            <person name="Jiao Y."/>
            <person name="Jia J."/>
        </authorList>
    </citation>
    <scope>NUCLEOTIDE SEQUENCE [LARGE SCALE GENOMIC DNA]</scope>
    <source>
        <strain evidence="2">cv. AL8/78</strain>
    </source>
</reference>
<proteinExistence type="predicted"/>
<reference evidence="1" key="4">
    <citation type="submission" date="2019-03" db="UniProtKB">
        <authorList>
            <consortium name="EnsemblPlants"/>
        </authorList>
    </citation>
    <scope>IDENTIFICATION</scope>
</reference>